<dbReference type="AlphaFoldDB" id="A0A086ZG46"/>
<keyword evidence="2" id="KW-0812">Transmembrane</keyword>
<dbReference type="RefSeq" id="WP_033521063.1">
    <property type="nucleotide sequence ID" value="NZ_JDUS01000005.1"/>
</dbReference>
<evidence type="ECO:0008006" key="5">
    <source>
        <dbReference type="Google" id="ProtNLM"/>
    </source>
</evidence>
<keyword evidence="2" id="KW-1133">Transmembrane helix</keyword>
<name>A0A086ZG46_9BIFI</name>
<reference evidence="3 4" key="1">
    <citation type="submission" date="2014-03" db="EMBL/GenBank/DDBJ databases">
        <title>Genomics of Bifidobacteria.</title>
        <authorList>
            <person name="Ventura M."/>
            <person name="Milani C."/>
            <person name="Lugli G.A."/>
        </authorList>
    </citation>
    <scope>NUCLEOTIDE SEQUENCE [LARGE SCALE GENOMIC DNA]</scope>
    <source>
        <strain evidence="3 4">DSM 22767</strain>
    </source>
</reference>
<evidence type="ECO:0000313" key="3">
    <source>
        <dbReference type="EMBL" id="KFI45496.1"/>
    </source>
</evidence>
<sequence length="190" mass="20650">MTSLKDTQDADDDSDDAQKSGLSDPSKADAWDRFAKEHADDLEGIENSRNAKKFERHVRRQEKKALMSVEDLSPDSFVAENGRRHAFGTRGPRDFERSSWLDADTTIDDIDDFTPPNPDLGLINVVTAVFIAMLAAGIALVIIAAFLPKLAGVLGLLGGLGIVIGSVGLITRHHDITGQHPGWFDDGSRV</sequence>
<comment type="caution">
    <text evidence="3">The sequence shown here is derived from an EMBL/GenBank/DDBJ whole genome shotgun (WGS) entry which is preliminary data.</text>
</comment>
<protein>
    <recommendedName>
        <fullName evidence="5">Membrane associated protein</fullName>
    </recommendedName>
</protein>
<evidence type="ECO:0000256" key="2">
    <source>
        <dbReference type="SAM" id="Phobius"/>
    </source>
</evidence>
<dbReference type="EMBL" id="JGYP01000002">
    <property type="protein sequence ID" value="KFI45496.1"/>
    <property type="molecule type" value="Genomic_DNA"/>
</dbReference>
<organism evidence="3 4">
    <name type="scientific">Bifidobacterium bohemicum DSM 22767</name>
    <dbReference type="NCBI Taxonomy" id="1437606"/>
    <lineage>
        <taxon>Bacteria</taxon>
        <taxon>Bacillati</taxon>
        <taxon>Actinomycetota</taxon>
        <taxon>Actinomycetes</taxon>
        <taxon>Bifidobacteriales</taxon>
        <taxon>Bifidobacteriaceae</taxon>
        <taxon>Bifidobacterium</taxon>
    </lineage>
</organism>
<dbReference type="eggNOG" id="ENOG5031E4N">
    <property type="taxonomic scope" value="Bacteria"/>
</dbReference>
<feature type="transmembrane region" description="Helical" evidence="2">
    <location>
        <begin position="153"/>
        <end position="171"/>
    </location>
</feature>
<dbReference type="Proteomes" id="UP000029096">
    <property type="component" value="Unassembled WGS sequence"/>
</dbReference>
<keyword evidence="2" id="KW-0472">Membrane</keyword>
<gene>
    <name evidence="3" type="ORF">BBOH_1095</name>
</gene>
<feature type="compositionally biased region" description="Basic and acidic residues" evidence="1">
    <location>
        <begin position="26"/>
        <end position="35"/>
    </location>
</feature>
<feature type="transmembrane region" description="Helical" evidence="2">
    <location>
        <begin position="122"/>
        <end position="147"/>
    </location>
</feature>
<keyword evidence="4" id="KW-1185">Reference proteome</keyword>
<evidence type="ECO:0000256" key="1">
    <source>
        <dbReference type="SAM" id="MobiDB-lite"/>
    </source>
</evidence>
<accession>A0A086ZG46</accession>
<proteinExistence type="predicted"/>
<evidence type="ECO:0000313" key="4">
    <source>
        <dbReference type="Proteomes" id="UP000029096"/>
    </source>
</evidence>
<dbReference type="OrthoDB" id="3232424at2"/>
<feature type="region of interest" description="Disordered" evidence="1">
    <location>
        <begin position="1"/>
        <end position="35"/>
    </location>
</feature>